<feature type="region of interest" description="Disordered" evidence="1">
    <location>
        <begin position="1"/>
        <end position="33"/>
    </location>
</feature>
<dbReference type="InterPro" id="IPR006748">
    <property type="entry name" value="NH2Glyco/OHUrea_AB-resist_kin"/>
</dbReference>
<evidence type="ECO:0000313" key="2">
    <source>
        <dbReference type="EMBL" id="MUN61614.1"/>
    </source>
</evidence>
<dbReference type="SUPFAM" id="SSF56112">
    <property type="entry name" value="Protein kinase-like (PK-like)"/>
    <property type="match status" value="1"/>
</dbReference>
<evidence type="ECO:0000256" key="1">
    <source>
        <dbReference type="SAM" id="MobiDB-lite"/>
    </source>
</evidence>
<evidence type="ECO:0008006" key="4">
    <source>
        <dbReference type="Google" id="ProtNLM"/>
    </source>
</evidence>
<dbReference type="GO" id="GO:0016773">
    <property type="term" value="F:phosphotransferase activity, alcohol group as acceptor"/>
    <property type="evidence" value="ECO:0007669"/>
    <property type="project" value="InterPro"/>
</dbReference>
<dbReference type="EMBL" id="WOGU01000001">
    <property type="protein sequence ID" value="MUN61614.1"/>
    <property type="molecule type" value="Genomic_DNA"/>
</dbReference>
<comment type="caution">
    <text evidence="2">The sequence shown here is derived from an EMBL/GenBank/DDBJ whole genome shotgun (WGS) entry which is preliminary data.</text>
</comment>
<name>A0A6N8GLH0_9MICC</name>
<sequence>MGARSLTNTGGADGRPVGEDGPVTCAEDGPMTDDGAARLRAGLAERYLAAWQLAPDGRSRDDDGALALPVRTRAGEPALLRIGPPGARAEHEHLALRLWSGRGAVRLLRAEPADRALLLERTGERDLRALPDLEACRVLGELTRTLARPPRPPFPALSAAARGWREDLAGAAELDARFPRRFRRQAVANLDRLLRDELDTALVHQDLHPGAVRAARRAPWLATGADPVLGTVEFALVAALWPRTEAAGHGGALAAALEDRIEALSLAAGADAERLRAWALVRFALAAREEADRPTGAPHRAISRLVQLCKAVQKGG</sequence>
<proteinExistence type="predicted"/>
<organism evidence="2 3">
    <name type="scientific">Kocuria sediminis</name>
    <dbReference type="NCBI Taxonomy" id="1038857"/>
    <lineage>
        <taxon>Bacteria</taxon>
        <taxon>Bacillati</taxon>
        <taxon>Actinomycetota</taxon>
        <taxon>Actinomycetes</taxon>
        <taxon>Micrococcales</taxon>
        <taxon>Micrococcaceae</taxon>
        <taxon>Kocuria</taxon>
    </lineage>
</organism>
<dbReference type="Pfam" id="PF04655">
    <property type="entry name" value="APH_6_hur"/>
    <property type="match status" value="1"/>
</dbReference>
<dbReference type="InterPro" id="IPR011009">
    <property type="entry name" value="Kinase-like_dom_sf"/>
</dbReference>
<protein>
    <recommendedName>
        <fullName evidence="4">Aminoglycoside resistance protein</fullName>
    </recommendedName>
</protein>
<dbReference type="GO" id="GO:0019748">
    <property type="term" value="P:secondary metabolic process"/>
    <property type="evidence" value="ECO:0007669"/>
    <property type="project" value="InterPro"/>
</dbReference>
<dbReference type="Proteomes" id="UP000436989">
    <property type="component" value="Unassembled WGS sequence"/>
</dbReference>
<gene>
    <name evidence="2" type="ORF">GMA12_00335</name>
</gene>
<dbReference type="AlphaFoldDB" id="A0A6N8GLH0"/>
<evidence type="ECO:0000313" key="3">
    <source>
        <dbReference type="Proteomes" id="UP000436989"/>
    </source>
</evidence>
<keyword evidence="3" id="KW-1185">Reference proteome</keyword>
<accession>A0A6N8GLH0</accession>
<feature type="compositionally biased region" description="Polar residues" evidence="1">
    <location>
        <begin position="1"/>
        <end position="10"/>
    </location>
</feature>
<reference evidence="2 3" key="1">
    <citation type="submission" date="2019-12" db="EMBL/GenBank/DDBJ databases">
        <authorList>
            <person name="Shi Y."/>
        </authorList>
    </citation>
    <scope>NUCLEOTIDE SEQUENCE [LARGE SCALE GENOMIC DNA]</scope>
    <source>
        <strain evidence="2 3">JCM 17929</strain>
    </source>
</reference>